<dbReference type="eggNOG" id="COG3411">
    <property type="taxonomic scope" value="Bacteria"/>
</dbReference>
<dbReference type="STRING" id="545695.TREAZ_2004"/>
<reference evidence="1 2" key="2">
    <citation type="journal article" date="2011" name="ISME J.">
        <title>RNA-seq reveals cooperative metabolic interactions between two termite-gut spirochete species in co-culture.</title>
        <authorList>
            <person name="Rosenthal A.Z."/>
            <person name="Matson E.G."/>
            <person name="Eldar A."/>
            <person name="Leadbetter J.R."/>
        </authorList>
    </citation>
    <scope>NUCLEOTIDE SEQUENCE [LARGE SCALE GENOMIC DNA]</scope>
    <source>
        <strain evidence="2">ATCC BAA-888 / DSM 13862 / ZAS-9</strain>
    </source>
</reference>
<dbReference type="KEGG" id="taz:TREAZ_2004"/>
<dbReference type="EMBL" id="CP001841">
    <property type="protein sequence ID" value="AEF80777.1"/>
    <property type="molecule type" value="Genomic_DNA"/>
</dbReference>
<dbReference type="Proteomes" id="UP000009222">
    <property type="component" value="Chromosome"/>
</dbReference>
<reference evidence="2" key="1">
    <citation type="submission" date="2009-12" db="EMBL/GenBank/DDBJ databases">
        <title>Complete sequence of Treponema azotonutricium strain ZAS-9.</title>
        <authorList>
            <person name="Tetu S.G."/>
            <person name="Matson E."/>
            <person name="Ren Q."/>
            <person name="Seshadri R."/>
            <person name="Elbourne L."/>
            <person name="Hassan K.A."/>
            <person name="Durkin A."/>
            <person name="Radune D."/>
            <person name="Mohamoud Y."/>
            <person name="Shay R."/>
            <person name="Jin S."/>
            <person name="Zhang X."/>
            <person name="Lucey K."/>
            <person name="Ballor N.R."/>
            <person name="Ottesen E."/>
            <person name="Rosenthal R."/>
            <person name="Allen A."/>
            <person name="Leadbetter J.R."/>
            <person name="Paulsen I.T."/>
        </authorList>
    </citation>
    <scope>NUCLEOTIDE SEQUENCE [LARGE SCALE GENOMIC DNA]</scope>
    <source>
        <strain evidence="2">ATCC BAA-888 / DSM 13862 / ZAS-9</strain>
    </source>
</reference>
<organism evidence="1 2">
    <name type="scientific">Leadbettera azotonutricia (strain ATCC BAA-888 / DSM 13862 / ZAS-9)</name>
    <name type="common">Treponema azotonutricium</name>
    <dbReference type="NCBI Taxonomy" id="545695"/>
    <lineage>
        <taxon>Bacteria</taxon>
        <taxon>Pseudomonadati</taxon>
        <taxon>Spirochaetota</taxon>
        <taxon>Spirochaetia</taxon>
        <taxon>Spirochaetales</taxon>
        <taxon>Breznakiellaceae</taxon>
        <taxon>Leadbettera</taxon>
    </lineage>
</organism>
<sequence length="58" mass="6353">MQSLIAKHDLKNKVELGGVFCMGKCDTGVSVTVDKAYHSVQPENVEAFFKEAVLKKLA</sequence>
<evidence type="ECO:0000313" key="1">
    <source>
        <dbReference type="EMBL" id="AEF80777.1"/>
    </source>
</evidence>
<gene>
    <name evidence="1" type="ordered locus">TREAZ_2004</name>
</gene>
<name>F5YA53_LEAAZ</name>
<dbReference type="HOGENOM" id="CLU_177584_0_0_12"/>
<dbReference type="SUPFAM" id="SSF52833">
    <property type="entry name" value="Thioredoxin-like"/>
    <property type="match status" value="1"/>
</dbReference>
<dbReference type="AlphaFoldDB" id="F5YA53"/>
<dbReference type="Gene3D" id="3.40.30.10">
    <property type="entry name" value="Glutaredoxin"/>
    <property type="match status" value="1"/>
</dbReference>
<keyword evidence="2" id="KW-1185">Reference proteome</keyword>
<proteinExistence type="predicted"/>
<evidence type="ECO:0000313" key="2">
    <source>
        <dbReference type="Proteomes" id="UP000009222"/>
    </source>
</evidence>
<dbReference type="InParanoid" id="F5YA53"/>
<dbReference type="InterPro" id="IPR036249">
    <property type="entry name" value="Thioredoxin-like_sf"/>
</dbReference>
<protein>
    <submittedName>
        <fullName evidence="1">Uncharacterized protein</fullName>
    </submittedName>
</protein>
<accession>F5YA53</accession>